<organism evidence="11 12">
    <name type="scientific">Aspergillus nanangensis</name>
    <dbReference type="NCBI Taxonomy" id="2582783"/>
    <lineage>
        <taxon>Eukaryota</taxon>
        <taxon>Fungi</taxon>
        <taxon>Dikarya</taxon>
        <taxon>Ascomycota</taxon>
        <taxon>Pezizomycotina</taxon>
        <taxon>Eurotiomycetes</taxon>
        <taxon>Eurotiomycetidae</taxon>
        <taxon>Eurotiales</taxon>
        <taxon>Aspergillaceae</taxon>
        <taxon>Aspergillus</taxon>
        <taxon>Aspergillus subgen. Circumdati</taxon>
    </lineage>
</organism>
<sequence length="390" mass="41584">MSGALPSIELDHSPSPGRSSTGLAAYKTMIPISLSTPDDFCQTITDIQSIKISIPLMDTDGTYRRDSPRAGRFGEFGGRYAPEGQIGFLDELDDVFHSAVCDGEFWEEFRNLTAGPPTPLDCAEGLTRLAGGARIWLKRKDHRRSGSMNGFNIAGQVLLARRMHRTEIVADCGSLSHGVECATVCAQMGLQCTVVVGEKDAQRQPDGVREVRRLGAAVTVVATGCMTLRAALFWGRSVCDQLPTAIVAPVGGIGAGLGLFHPFVQHRSVRLLGVESASAAALSHGSRGVFHGMCTHILQDRDGQIMRSLATAPDLNYPAVGPELAAWKQGGRIECVSVVDDAAVRGVKVLEAEEEVMAGLDTGLAVETTLHLARSLGPEDNIVLLVTSRV</sequence>
<dbReference type="SUPFAM" id="SSF53686">
    <property type="entry name" value="Tryptophan synthase beta subunit-like PLP-dependent enzymes"/>
    <property type="match status" value="1"/>
</dbReference>
<dbReference type="GO" id="GO:0004834">
    <property type="term" value="F:tryptophan synthase activity"/>
    <property type="evidence" value="ECO:0007669"/>
    <property type="project" value="UniProtKB-EC"/>
</dbReference>
<protein>
    <recommendedName>
        <fullName evidence="3">tryptophan synthase</fullName>
        <ecNumber evidence="3">4.2.1.20</ecNumber>
    </recommendedName>
</protein>
<comment type="cofactor">
    <cofactor evidence="1">
        <name>pyridoxal 5'-phosphate</name>
        <dbReference type="ChEBI" id="CHEBI:597326"/>
    </cofactor>
</comment>
<evidence type="ECO:0000313" key="11">
    <source>
        <dbReference type="EMBL" id="KAF9890705.1"/>
    </source>
</evidence>
<dbReference type="PANTHER" id="PTHR48077:SF2">
    <property type="entry name" value="TRYPTOPHAN SYNTHASE"/>
    <property type="match status" value="1"/>
</dbReference>
<evidence type="ECO:0000256" key="1">
    <source>
        <dbReference type="ARBA" id="ARBA00001933"/>
    </source>
</evidence>
<gene>
    <name evidence="11" type="primary">TRP5_4</name>
    <name evidence="11" type="ORF">FE257_005571</name>
</gene>
<evidence type="ECO:0000256" key="3">
    <source>
        <dbReference type="ARBA" id="ARBA00012043"/>
    </source>
</evidence>
<evidence type="ECO:0000256" key="8">
    <source>
        <dbReference type="ARBA" id="ARBA00023239"/>
    </source>
</evidence>
<keyword evidence="7" id="KW-0057">Aromatic amino acid biosynthesis</keyword>
<dbReference type="Pfam" id="PF00291">
    <property type="entry name" value="PALP"/>
    <property type="match status" value="2"/>
</dbReference>
<feature type="domain" description="Tryptophan synthase beta chain-like PALP" evidence="10">
    <location>
        <begin position="241"/>
        <end position="387"/>
    </location>
</feature>
<comment type="catalytic activity">
    <reaction evidence="9">
        <text>(1S,2R)-1-C-(indol-3-yl)glycerol 3-phosphate + L-serine = D-glyceraldehyde 3-phosphate + L-tryptophan + H2O</text>
        <dbReference type="Rhea" id="RHEA:10532"/>
        <dbReference type="ChEBI" id="CHEBI:15377"/>
        <dbReference type="ChEBI" id="CHEBI:33384"/>
        <dbReference type="ChEBI" id="CHEBI:57912"/>
        <dbReference type="ChEBI" id="CHEBI:58866"/>
        <dbReference type="ChEBI" id="CHEBI:59776"/>
        <dbReference type="EC" id="4.2.1.20"/>
    </reaction>
</comment>
<dbReference type="Proteomes" id="UP001194746">
    <property type="component" value="Unassembled WGS sequence"/>
</dbReference>
<reference evidence="11" key="2">
    <citation type="submission" date="2020-02" db="EMBL/GenBank/DDBJ databases">
        <authorList>
            <person name="Gilchrist C.L.M."/>
            <person name="Chooi Y.-H."/>
        </authorList>
    </citation>
    <scope>NUCLEOTIDE SEQUENCE</scope>
    <source>
        <strain evidence="11">MST-FP2251</strain>
    </source>
</reference>
<keyword evidence="8" id="KW-0456">Lyase</keyword>
<dbReference type="InterPro" id="IPR036052">
    <property type="entry name" value="TrpB-like_PALP_sf"/>
</dbReference>
<keyword evidence="6" id="KW-0663">Pyridoxal phosphate</keyword>
<evidence type="ECO:0000256" key="5">
    <source>
        <dbReference type="ARBA" id="ARBA00022822"/>
    </source>
</evidence>
<evidence type="ECO:0000259" key="10">
    <source>
        <dbReference type="Pfam" id="PF00291"/>
    </source>
</evidence>
<evidence type="ECO:0000256" key="6">
    <source>
        <dbReference type="ARBA" id="ARBA00022898"/>
    </source>
</evidence>
<comment type="caution">
    <text evidence="11">The sequence shown here is derived from an EMBL/GenBank/DDBJ whole genome shotgun (WGS) entry which is preliminary data.</text>
</comment>
<evidence type="ECO:0000256" key="7">
    <source>
        <dbReference type="ARBA" id="ARBA00023141"/>
    </source>
</evidence>
<proteinExistence type="predicted"/>
<dbReference type="InterPro" id="IPR023026">
    <property type="entry name" value="Trp_synth_beta/beta-like"/>
</dbReference>
<keyword evidence="5" id="KW-0822">Tryptophan biosynthesis</keyword>
<reference evidence="11" key="1">
    <citation type="journal article" date="2019" name="Beilstein J. Org. Chem.">
        <title>Nanangenines: drimane sesquiterpenoids as the dominant metabolite cohort of a novel Australian fungus, Aspergillus nanangensis.</title>
        <authorList>
            <person name="Lacey H.J."/>
            <person name="Gilchrist C.L.M."/>
            <person name="Crombie A."/>
            <person name="Kalaitzis J.A."/>
            <person name="Vuong D."/>
            <person name="Rutledge P.J."/>
            <person name="Turner P."/>
            <person name="Pitt J.I."/>
            <person name="Lacey E."/>
            <person name="Chooi Y.H."/>
            <person name="Piggott A.M."/>
        </authorList>
    </citation>
    <scope>NUCLEOTIDE SEQUENCE</scope>
    <source>
        <strain evidence="11">MST-FP2251</strain>
    </source>
</reference>
<evidence type="ECO:0000256" key="9">
    <source>
        <dbReference type="ARBA" id="ARBA00049047"/>
    </source>
</evidence>
<evidence type="ECO:0000256" key="4">
    <source>
        <dbReference type="ARBA" id="ARBA00022605"/>
    </source>
</evidence>
<dbReference type="AlphaFoldDB" id="A0AAD4CQ77"/>
<name>A0AAD4CQ77_ASPNN</name>
<evidence type="ECO:0000313" key="12">
    <source>
        <dbReference type="Proteomes" id="UP001194746"/>
    </source>
</evidence>
<dbReference type="GO" id="GO:0005737">
    <property type="term" value="C:cytoplasm"/>
    <property type="evidence" value="ECO:0007669"/>
    <property type="project" value="TreeGrafter"/>
</dbReference>
<dbReference type="EMBL" id="VCAU01000024">
    <property type="protein sequence ID" value="KAF9890705.1"/>
    <property type="molecule type" value="Genomic_DNA"/>
</dbReference>
<dbReference type="PANTHER" id="PTHR48077">
    <property type="entry name" value="TRYPTOPHAN SYNTHASE-RELATED"/>
    <property type="match status" value="1"/>
</dbReference>
<accession>A0AAD4CQ77</accession>
<dbReference type="EC" id="4.2.1.20" evidence="3"/>
<keyword evidence="4" id="KW-0028">Amino-acid biosynthesis</keyword>
<comment type="pathway">
    <text evidence="2">Amino-acid biosynthesis; L-tryptophan biosynthesis; L-tryptophan from chorismate: step 5/5.</text>
</comment>
<feature type="domain" description="Tryptophan synthase beta chain-like PALP" evidence="10">
    <location>
        <begin position="116"/>
        <end position="224"/>
    </location>
</feature>
<dbReference type="Gene3D" id="3.40.50.1100">
    <property type="match status" value="3"/>
</dbReference>
<keyword evidence="12" id="KW-1185">Reference proteome</keyword>
<evidence type="ECO:0000256" key="2">
    <source>
        <dbReference type="ARBA" id="ARBA00004733"/>
    </source>
</evidence>
<dbReference type="InterPro" id="IPR001926">
    <property type="entry name" value="TrpB-like_PALP"/>
</dbReference>